<evidence type="ECO:0000256" key="1">
    <source>
        <dbReference type="ARBA" id="ARBA00008361"/>
    </source>
</evidence>
<dbReference type="PANTHER" id="PTHR44942:SF4">
    <property type="entry name" value="METHYLTRANSFERASE TYPE 11 DOMAIN-CONTAINING PROTEIN"/>
    <property type="match status" value="1"/>
</dbReference>
<feature type="domain" description="Methyltransferase type 11" evidence="4">
    <location>
        <begin position="52"/>
        <end position="148"/>
    </location>
</feature>
<dbReference type="CDD" id="cd02440">
    <property type="entry name" value="AdoMet_MTases"/>
    <property type="match status" value="1"/>
</dbReference>
<evidence type="ECO:0000259" key="4">
    <source>
        <dbReference type="Pfam" id="PF08241"/>
    </source>
</evidence>
<evidence type="ECO:0000256" key="3">
    <source>
        <dbReference type="ARBA" id="ARBA00022679"/>
    </source>
</evidence>
<dbReference type="InterPro" id="IPR029063">
    <property type="entry name" value="SAM-dependent_MTases_sf"/>
</dbReference>
<dbReference type="InterPro" id="IPR013216">
    <property type="entry name" value="Methyltransf_11"/>
</dbReference>
<dbReference type="SUPFAM" id="SSF53335">
    <property type="entry name" value="S-adenosyl-L-methionine-dependent methyltransferases"/>
    <property type="match status" value="1"/>
</dbReference>
<evidence type="ECO:0000313" key="6">
    <source>
        <dbReference type="Proteomes" id="UP000608420"/>
    </source>
</evidence>
<name>A0ABQ1W5I6_9BACL</name>
<sequence>MVPEIPEGNLQSNIERFTGFADVYDSYRPEAPEMVVEILTRYLERRPAFVIDLGCGTGLSTLIWNGHAERILGVEPNGDMRSKAISKLQHLREGAQDHISFVSGYSNQLEVESASVDIITCSQSFHWMEPVSTLQEAQRVLREGGVFAAYDCDWPPTLSWPLEQQYMKLYHKCDEILEREVAKESQALKRNKDEHLLHLQKSGVFRYTREVVFHHREQCDAERYVGLMLSQGGLQSVLKLGKTELNEDLAAFRRSAEQYFNSETKQILLSYRMRLGIK</sequence>
<keyword evidence="2" id="KW-0489">Methyltransferase</keyword>
<dbReference type="PANTHER" id="PTHR44942">
    <property type="entry name" value="METHYLTRANSF_11 DOMAIN-CONTAINING PROTEIN"/>
    <property type="match status" value="1"/>
</dbReference>
<comment type="similarity">
    <text evidence="1">Belongs to the methyltransferase superfamily.</text>
</comment>
<evidence type="ECO:0000313" key="5">
    <source>
        <dbReference type="EMBL" id="GGG14757.1"/>
    </source>
</evidence>
<dbReference type="InterPro" id="IPR051052">
    <property type="entry name" value="Diverse_substrate_MTase"/>
</dbReference>
<comment type="caution">
    <text evidence="5">The sequence shown here is derived from an EMBL/GenBank/DDBJ whole genome shotgun (WGS) entry which is preliminary data.</text>
</comment>
<protein>
    <recommendedName>
        <fullName evidence="4">Methyltransferase type 11 domain-containing protein</fullName>
    </recommendedName>
</protein>
<gene>
    <name evidence="5" type="ORF">GCM10010913_40790</name>
</gene>
<keyword evidence="6" id="KW-1185">Reference proteome</keyword>
<reference evidence="6" key="1">
    <citation type="journal article" date="2019" name="Int. J. Syst. Evol. Microbiol.">
        <title>The Global Catalogue of Microorganisms (GCM) 10K type strain sequencing project: providing services to taxonomists for standard genome sequencing and annotation.</title>
        <authorList>
            <consortium name="The Broad Institute Genomics Platform"/>
            <consortium name="The Broad Institute Genome Sequencing Center for Infectious Disease"/>
            <person name="Wu L."/>
            <person name="Ma J."/>
        </authorList>
    </citation>
    <scope>NUCLEOTIDE SEQUENCE [LARGE SCALE GENOMIC DNA]</scope>
    <source>
        <strain evidence="6">CGMCC 1.15420</strain>
    </source>
</reference>
<dbReference type="Proteomes" id="UP000608420">
    <property type="component" value="Unassembled WGS sequence"/>
</dbReference>
<dbReference type="EMBL" id="BMIW01000039">
    <property type="protein sequence ID" value="GGG14757.1"/>
    <property type="molecule type" value="Genomic_DNA"/>
</dbReference>
<dbReference type="Gene3D" id="3.40.50.150">
    <property type="entry name" value="Vaccinia Virus protein VP39"/>
    <property type="match status" value="1"/>
</dbReference>
<dbReference type="RefSeq" id="WP_120463507.1">
    <property type="nucleotide sequence ID" value="NZ_BMIW01000039.1"/>
</dbReference>
<dbReference type="Pfam" id="PF08241">
    <property type="entry name" value="Methyltransf_11"/>
    <property type="match status" value="1"/>
</dbReference>
<keyword evidence="3" id="KW-0808">Transferase</keyword>
<organism evidence="5 6">
    <name type="scientific">Paenibacillus aceti</name>
    <dbReference type="NCBI Taxonomy" id="1820010"/>
    <lineage>
        <taxon>Bacteria</taxon>
        <taxon>Bacillati</taxon>
        <taxon>Bacillota</taxon>
        <taxon>Bacilli</taxon>
        <taxon>Bacillales</taxon>
        <taxon>Paenibacillaceae</taxon>
        <taxon>Paenibacillus</taxon>
    </lineage>
</organism>
<proteinExistence type="inferred from homology"/>
<evidence type="ECO:0000256" key="2">
    <source>
        <dbReference type="ARBA" id="ARBA00022603"/>
    </source>
</evidence>
<accession>A0ABQ1W5I6</accession>